<gene>
    <name evidence="2" type="ORF">RRG08_014877</name>
</gene>
<keyword evidence="3" id="KW-1185">Reference proteome</keyword>
<evidence type="ECO:0000313" key="2">
    <source>
        <dbReference type="EMBL" id="KAK3790408.1"/>
    </source>
</evidence>
<evidence type="ECO:0000313" key="3">
    <source>
        <dbReference type="Proteomes" id="UP001283361"/>
    </source>
</evidence>
<protein>
    <submittedName>
        <fullName evidence="2">Uncharacterized protein</fullName>
    </submittedName>
</protein>
<reference evidence="2" key="1">
    <citation type="journal article" date="2023" name="G3 (Bethesda)">
        <title>A reference genome for the long-term kleptoplast-retaining sea slug Elysia crispata morphotype clarki.</title>
        <authorList>
            <person name="Eastman K.E."/>
            <person name="Pendleton A.L."/>
            <person name="Shaikh M.A."/>
            <person name="Suttiyut T."/>
            <person name="Ogas R."/>
            <person name="Tomko P."/>
            <person name="Gavelis G."/>
            <person name="Widhalm J.R."/>
            <person name="Wisecaver J.H."/>
        </authorList>
    </citation>
    <scope>NUCLEOTIDE SEQUENCE</scope>
    <source>
        <strain evidence="2">ECLA1</strain>
    </source>
</reference>
<comment type="caution">
    <text evidence="2">The sequence shown here is derived from an EMBL/GenBank/DDBJ whole genome shotgun (WGS) entry which is preliminary data.</text>
</comment>
<evidence type="ECO:0000256" key="1">
    <source>
        <dbReference type="SAM" id="MobiDB-lite"/>
    </source>
</evidence>
<dbReference type="EMBL" id="JAWDGP010001541">
    <property type="protein sequence ID" value="KAK3790408.1"/>
    <property type="molecule type" value="Genomic_DNA"/>
</dbReference>
<feature type="region of interest" description="Disordered" evidence="1">
    <location>
        <begin position="196"/>
        <end position="218"/>
    </location>
</feature>
<proteinExistence type="predicted"/>
<dbReference type="AlphaFoldDB" id="A0AAE1E2G8"/>
<accession>A0AAE1E2G8</accession>
<sequence length="218" mass="24905">MTANHNSYQLSQDSGWWGKNVCALRLSFSSQDVFLTHQILSKIIVLKLSQNTSPSRETVYLERQTSHPCGEHVGVLRYFKTHGRGATVHDQREASDKLWVRIPYVQNSYRTLEIPKHPRSDPPLDHLCVERSGLVNISLHNFPDILLISAPPLMFRCENSLIAWERIGELRRFPQVCLKPGIWRLERDQAGTDRLLNQSGPSCITRDRQQNSVVGKPG</sequence>
<organism evidence="2 3">
    <name type="scientific">Elysia crispata</name>
    <name type="common">lettuce slug</name>
    <dbReference type="NCBI Taxonomy" id="231223"/>
    <lineage>
        <taxon>Eukaryota</taxon>
        <taxon>Metazoa</taxon>
        <taxon>Spiralia</taxon>
        <taxon>Lophotrochozoa</taxon>
        <taxon>Mollusca</taxon>
        <taxon>Gastropoda</taxon>
        <taxon>Heterobranchia</taxon>
        <taxon>Euthyneura</taxon>
        <taxon>Panpulmonata</taxon>
        <taxon>Sacoglossa</taxon>
        <taxon>Placobranchoidea</taxon>
        <taxon>Plakobranchidae</taxon>
        <taxon>Elysia</taxon>
    </lineage>
</organism>
<name>A0AAE1E2G8_9GAST</name>
<dbReference type="Proteomes" id="UP001283361">
    <property type="component" value="Unassembled WGS sequence"/>
</dbReference>